<reference evidence="1 2" key="1">
    <citation type="submission" date="2016-03" db="EMBL/GenBank/DDBJ databases">
        <title>EvidentialGene: Evidence-directed Construction of Genes on Genomes.</title>
        <authorList>
            <person name="Gilbert D.G."/>
            <person name="Choi J.-H."/>
            <person name="Mockaitis K."/>
            <person name="Colbourne J."/>
            <person name="Pfrender M."/>
        </authorList>
    </citation>
    <scope>NUCLEOTIDE SEQUENCE [LARGE SCALE GENOMIC DNA]</scope>
    <source>
        <strain evidence="1 2">Xinb3</strain>
        <tissue evidence="1">Complete organism</tissue>
    </source>
</reference>
<comment type="caution">
    <text evidence="1">The sequence shown here is derived from an EMBL/GenBank/DDBJ whole genome shotgun (WGS) entry which is preliminary data.</text>
</comment>
<dbReference type="EMBL" id="LRGB01002676">
    <property type="protein sequence ID" value="KZS06553.1"/>
    <property type="molecule type" value="Genomic_DNA"/>
</dbReference>
<keyword evidence="2" id="KW-1185">Reference proteome</keyword>
<evidence type="ECO:0000313" key="1">
    <source>
        <dbReference type="EMBL" id="KZS06553.1"/>
    </source>
</evidence>
<organism evidence="1 2">
    <name type="scientific">Daphnia magna</name>
    <dbReference type="NCBI Taxonomy" id="35525"/>
    <lineage>
        <taxon>Eukaryota</taxon>
        <taxon>Metazoa</taxon>
        <taxon>Ecdysozoa</taxon>
        <taxon>Arthropoda</taxon>
        <taxon>Crustacea</taxon>
        <taxon>Branchiopoda</taxon>
        <taxon>Diplostraca</taxon>
        <taxon>Cladocera</taxon>
        <taxon>Anomopoda</taxon>
        <taxon>Daphniidae</taxon>
        <taxon>Daphnia</taxon>
    </lineage>
</organism>
<dbReference type="OrthoDB" id="6365292at2759"/>
<accession>A0A164P673</accession>
<sequence length="316" mass="37401">MAAKWLNSLDIDFGVQFPRSNMRTVHGFVRSLKVEPQDLLFTVLDMRNQVARITTELEEKEVGVVIRDSNIKEKFVRIAGILDLGEVQTRLKEFGNVIKTRWERYRVAEDEVSYPVLAAWMISLSISDHQSVQSTLTCNLDLPNRRRSSDGLWELNTSISSEEDYQKYITNFFRESANHPLRESNVANWWESVLKPGIKRISVDFSRQRARLIRETKFFYQSCIQEMAEADTFHWVAFHQLRKFSKSWEECTLKWYGIRSRCFEGPEVEETRVFHVNRARINYRKCRIDKIIASNGICFDQRGHFSRDCFTFYKFF</sequence>
<name>A0A164P673_9CRUS</name>
<gene>
    <name evidence="1" type="ORF">APZ42_029951</name>
</gene>
<dbReference type="AlphaFoldDB" id="A0A164P673"/>
<proteinExistence type="predicted"/>
<evidence type="ECO:0000313" key="2">
    <source>
        <dbReference type="Proteomes" id="UP000076858"/>
    </source>
</evidence>
<dbReference type="Proteomes" id="UP000076858">
    <property type="component" value="Unassembled WGS sequence"/>
</dbReference>
<protein>
    <submittedName>
        <fullName evidence="1">Uncharacterized protein</fullName>
    </submittedName>
</protein>